<evidence type="ECO:0000313" key="2">
    <source>
        <dbReference type="EMBL" id="KAG8376526.1"/>
    </source>
</evidence>
<organism evidence="2 3">
    <name type="scientific">Buddleja alternifolia</name>
    <dbReference type="NCBI Taxonomy" id="168488"/>
    <lineage>
        <taxon>Eukaryota</taxon>
        <taxon>Viridiplantae</taxon>
        <taxon>Streptophyta</taxon>
        <taxon>Embryophyta</taxon>
        <taxon>Tracheophyta</taxon>
        <taxon>Spermatophyta</taxon>
        <taxon>Magnoliopsida</taxon>
        <taxon>eudicotyledons</taxon>
        <taxon>Gunneridae</taxon>
        <taxon>Pentapetalae</taxon>
        <taxon>asterids</taxon>
        <taxon>lamiids</taxon>
        <taxon>Lamiales</taxon>
        <taxon>Scrophulariaceae</taxon>
        <taxon>Buddlejeae</taxon>
        <taxon>Buddleja</taxon>
    </lineage>
</organism>
<dbReference type="AlphaFoldDB" id="A0AAV6X010"/>
<name>A0AAV6X010_9LAMI</name>
<dbReference type="PANTHER" id="PTHR33448:SF10">
    <property type="entry name" value="PROTAMINE P1 FAMILY PROTEIN"/>
    <property type="match status" value="1"/>
</dbReference>
<feature type="region of interest" description="Disordered" evidence="1">
    <location>
        <begin position="1"/>
        <end position="20"/>
    </location>
</feature>
<proteinExistence type="predicted"/>
<gene>
    <name evidence="2" type="ORF">BUALT_Bualt09G0072600</name>
</gene>
<evidence type="ECO:0000256" key="1">
    <source>
        <dbReference type="SAM" id="MobiDB-lite"/>
    </source>
</evidence>
<dbReference type="PANTHER" id="PTHR33448">
    <property type="entry name" value="CHLOROPLAST PROTEIN HCF243-RELATED"/>
    <property type="match status" value="1"/>
</dbReference>
<sequence length="304" mass="34524">MKALSKPLSSPSRSEKFPPPLLRFLRSNVGSRSRGRSRSSPMFYMRTRKTAQAVIGATQEPSSPKVTCIGQVRVRRAAKKTSTASAAVKSRRRWWRLKKPLFCGKIRFRSRKRPFRKIFRNWCLFFRFGYCKKVDVAEDSFRVNSNQKNEITVGKNRISCSSNCSEDDCRSDKHENVVLESSSSTATPPKNALMLTRCRSAPYRSSSLGGRFWGSPLAEEESENEAGNERKTEEELKKPRISEESSKESEKSVNDVEELKGTAGNALHPLILTRCKSEPARTGERLLNPEVMQRRLDVVEPCSR</sequence>
<feature type="region of interest" description="Disordered" evidence="1">
    <location>
        <begin position="214"/>
        <end position="268"/>
    </location>
</feature>
<comment type="caution">
    <text evidence="2">The sequence shown here is derived from an EMBL/GenBank/DDBJ whole genome shotgun (WGS) entry which is preliminary data.</text>
</comment>
<feature type="compositionally biased region" description="Basic and acidic residues" evidence="1">
    <location>
        <begin position="227"/>
        <end position="260"/>
    </location>
</feature>
<evidence type="ECO:0000313" key="3">
    <source>
        <dbReference type="Proteomes" id="UP000826271"/>
    </source>
</evidence>
<protein>
    <submittedName>
        <fullName evidence="2">Uncharacterized protein</fullName>
    </submittedName>
</protein>
<accession>A0AAV6X010</accession>
<keyword evidence="3" id="KW-1185">Reference proteome</keyword>
<dbReference type="Proteomes" id="UP000826271">
    <property type="component" value="Unassembled WGS sequence"/>
</dbReference>
<reference evidence="2" key="1">
    <citation type="submission" date="2019-10" db="EMBL/GenBank/DDBJ databases">
        <authorList>
            <person name="Zhang R."/>
            <person name="Pan Y."/>
            <person name="Wang J."/>
            <person name="Ma R."/>
            <person name="Yu S."/>
        </authorList>
    </citation>
    <scope>NUCLEOTIDE SEQUENCE</scope>
    <source>
        <strain evidence="2">LA-IB0</strain>
        <tissue evidence="2">Leaf</tissue>
    </source>
</reference>
<dbReference type="EMBL" id="WHWC01000009">
    <property type="protein sequence ID" value="KAG8376526.1"/>
    <property type="molecule type" value="Genomic_DNA"/>
</dbReference>